<evidence type="ECO:0000256" key="1">
    <source>
        <dbReference type="SAM" id="MobiDB-lite"/>
    </source>
</evidence>
<dbReference type="HOGENOM" id="CLU_050085_0_0_1"/>
<sequence length="368" mass="41639">MSDLFYPTKVSGDKYNIVILEFIPQLRYTVKNKPGQPMATIHEASPPSAMPTFKTKIPAAYYLHKFHNCATMSCILTTVVARFLQWMQVMLVMGCVALEFVVGHHDPTSVNTWHRNPENEDLNLERIYPDTLDWAAYNAALGNHLSGAYYKYSLANVRVRASWIQLLDAVRQWYGMTMRVVPKTQRKAIAPSVEPAKLVNGMAGLRYQLHQDIDEDRNAEGPKERKPTVGDTETQKQERREKKKERKKAEERHRMEAEVEADAQAAADAAAESKEELEQGMDVTDVDMVSEELVDFPITDSQLLQVCKAPTPVPLEGDVAMAGHANHPHAITKQIHHSHLTPFDVPERGLTQSPQLQYIIGPYDLWLV</sequence>
<proteinExistence type="predicted"/>
<gene>
    <name evidence="2" type="ORF">PAXRUDRAFT_15309</name>
</gene>
<organism evidence="2 3">
    <name type="scientific">Paxillus rubicundulus Ve08.2h10</name>
    <dbReference type="NCBI Taxonomy" id="930991"/>
    <lineage>
        <taxon>Eukaryota</taxon>
        <taxon>Fungi</taxon>
        <taxon>Dikarya</taxon>
        <taxon>Basidiomycota</taxon>
        <taxon>Agaricomycotina</taxon>
        <taxon>Agaricomycetes</taxon>
        <taxon>Agaricomycetidae</taxon>
        <taxon>Boletales</taxon>
        <taxon>Paxilineae</taxon>
        <taxon>Paxillaceae</taxon>
        <taxon>Paxillus</taxon>
    </lineage>
</organism>
<dbReference type="EMBL" id="KN825825">
    <property type="protein sequence ID" value="KIK81289.1"/>
    <property type="molecule type" value="Genomic_DNA"/>
</dbReference>
<feature type="region of interest" description="Disordered" evidence="1">
    <location>
        <begin position="213"/>
        <end position="262"/>
    </location>
</feature>
<feature type="compositionally biased region" description="Basic and acidic residues" evidence="1">
    <location>
        <begin position="247"/>
        <end position="257"/>
    </location>
</feature>
<evidence type="ECO:0000313" key="2">
    <source>
        <dbReference type="EMBL" id="KIK81289.1"/>
    </source>
</evidence>
<dbReference type="OrthoDB" id="2691131at2759"/>
<keyword evidence="3" id="KW-1185">Reference proteome</keyword>
<feature type="compositionally biased region" description="Basic and acidic residues" evidence="1">
    <location>
        <begin position="213"/>
        <end position="240"/>
    </location>
</feature>
<evidence type="ECO:0000313" key="3">
    <source>
        <dbReference type="Proteomes" id="UP000054538"/>
    </source>
</evidence>
<accession>A0A0D0DIC3</accession>
<protein>
    <submittedName>
        <fullName evidence="2">Uncharacterized protein</fullName>
    </submittedName>
</protein>
<name>A0A0D0DIC3_9AGAM</name>
<dbReference type="AlphaFoldDB" id="A0A0D0DIC3"/>
<dbReference type="InParanoid" id="A0A0D0DIC3"/>
<reference evidence="3" key="2">
    <citation type="submission" date="2015-01" db="EMBL/GenBank/DDBJ databases">
        <title>Evolutionary Origins and Diversification of the Mycorrhizal Mutualists.</title>
        <authorList>
            <consortium name="DOE Joint Genome Institute"/>
            <consortium name="Mycorrhizal Genomics Consortium"/>
            <person name="Kohler A."/>
            <person name="Kuo A."/>
            <person name="Nagy L.G."/>
            <person name="Floudas D."/>
            <person name="Copeland A."/>
            <person name="Barry K.W."/>
            <person name="Cichocki N."/>
            <person name="Veneault-Fourrey C."/>
            <person name="LaButti K."/>
            <person name="Lindquist E.A."/>
            <person name="Lipzen A."/>
            <person name="Lundell T."/>
            <person name="Morin E."/>
            <person name="Murat C."/>
            <person name="Riley R."/>
            <person name="Ohm R."/>
            <person name="Sun H."/>
            <person name="Tunlid A."/>
            <person name="Henrissat B."/>
            <person name="Grigoriev I.V."/>
            <person name="Hibbett D.S."/>
            <person name="Martin F."/>
        </authorList>
    </citation>
    <scope>NUCLEOTIDE SEQUENCE [LARGE SCALE GENOMIC DNA]</scope>
    <source>
        <strain evidence="3">Ve08.2h10</strain>
    </source>
</reference>
<dbReference type="Proteomes" id="UP000054538">
    <property type="component" value="Unassembled WGS sequence"/>
</dbReference>
<reference evidence="2 3" key="1">
    <citation type="submission" date="2014-04" db="EMBL/GenBank/DDBJ databases">
        <authorList>
            <consortium name="DOE Joint Genome Institute"/>
            <person name="Kuo A."/>
            <person name="Kohler A."/>
            <person name="Jargeat P."/>
            <person name="Nagy L.G."/>
            <person name="Floudas D."/>
            <person name="Copeland A."/>
            <person name="Barry K.W."/>
            <person name="Cichocki N."/>
            <person name="Veneault-Fourrey C."/>
            <person name="LaButti K."/>
            <person name="Lindquist E.A."/>
            <person name="Lipzen A."/>
            <person name="Lundell T."/>
            <person name="Morin E."/>
            <person name="Murat C."/>
            <person name="Sun H."/>
            <person name="Tunlid A."/>
            <person name="Henrissat B."/>
            <person name="Grigoriev I.V."/>
            <person name="Hibbett D.S."/>
            <person name="Martin F."/>
            <person name="Nordberg H.P."/>
            <person name="Cantor M.N."/>
            <person name="Hua S.X."/>
        </authorList>
    </citation>
    <scope>NUCLEOTIDE SEQUENCE [LARGE SCALE GENOMIC DNA]</scope>
    <source>
        <strain evidence="2 3">Ve08.2h10</strain>
    </source>
</reference>